<dbReference type="InterPro" id="IPR016130">
    <property type="entry name" value="Tyr_Pase_AS"/>
</dbReference>
<feature type="domain" description="Tyrosine specific protein phosphatases" evidence="2">
    <location>
        <begin position="130"/>
        <end position="167"/>
    </location>
</feature>
<dbReference type="PROSITE" id="PS50056">
    <property type="entry name" value="TYR_PHOSPHATASE_2"/>
    <property type="match status" value="1"/>
</dbReference>
<accession>A0A371BJR9</accession>
<dbReference type="EMBL" id="QRGP01000001">
    <property type="protein sequence ID" value="RDV07829.1"/>
    <property type="molecule type" value="Genomic_DNA"/>
</dbReference>
<comment type="caution">
    <text evidence="3">The sequence shown here is derived from an EMBL/GenBank/DDBJ whole genome shotgun (WGS) entry which is preliminary data.</text>
</comment>
<evidence type="ECO:0000259" key="2">
    <source>
        <dbReference type="PROSITE" id="PS50056"/>
    </source>
</evidence>
<dbReference type="Proteomes" id="UP000263833">
    <property type="component" value="Unassembled WGS sequence"/>
</dbReference>
<evidence type="ECO:0000313" key="4">
    <source>
        <dbReference type="Proteomes" id="UP000263833"/>
    </source>
</evidence>
<name>A0A371BJR9_9SPHN</name>
<dbReference type="PANTHER" id="PTHR31126">
    <property type="entry name" value="TYROSINE-PROTEIN PHOSPHATASE"/>
    <property type="match status" value="1"/>
</dbReference>
<evidence type="ECO:0000313" key="3">
    <source>
        <dbReference type="EMBL" id="RDV07829.1"/>
    </source>
</evidence>
<gene>
    <name evidence="3" type="ORF">DXH95_03965</name>
</gene>
<protein>
    <submittedName>
        <fullName evidence="3">Protein-tyrosine-phosphatase</fullName>
    </submittedName>
</protein>
<dbReference type="Gene3D" id="3.90.190.10">
    <property type="entry name" value="Protein tyrosine phosphatase superfamily"/>
    <property type="match status" value="1"/>
</dbReference>
<comment type="similarity">
    <text evidence="1">Belongs to the protein-tyrosine phosphatase family.</text>
</comment>
<dbReference type="PROSITE" id="PS00383">
    <property type="entry name" value="TYR_PHOSPHATASE_1"/>
    <property type="match status" value="1"/>
</dbReference>
<dbReference type="PANTHER" id="PTHR31126:SF1">
    <property type="entry name" value="TYROSINE SPECIFIC PROTEIN PHOSPHATASES DOMAIN-CONTAINING PROTEIN"/>
    <property type="match status" value="1"/>
</dbReference>
<dbReference type="AlphaFoldDB" id="A0A371BJR9"/>
<dbReference type="OrthoDB" id="1188001at2"/>
<sequence length="265" mass="29158">MASDPVIERVIQLDAVHNFRDYGGYQTGGGSRLRSGILYRSAQHKEATPDDLERISALKLSTIVDLRGASERQQHPCARPADFTAEVLFSDGETVTQMAAPHIEAARHVETAEDAMQAMLSGYRDMPFRPVLVESLRLYFEALATRNGPSLVHCLAGKDRTGIAVAMLHNLLGVHADDIMADYLLTNVAGNIEARIAAGATVVRNNFGPQISDEAVRTLMTAHPSWLEAMFAEVNERHGSLRNYTEHMLGVTPELLSRIEQQLLV</sequence>
<dbReference type="InterPro" id="IPR029021">
    <property type="entry name" value="Prot-tyrosine_phosphatase-like"/>
</dbReference>
<dbReference type="Pfam" id="PF13350">
    <property type="entry name" value="Y_phosphatase3"/>
    <property type="match status" value="1"/>
</dbReference>
<proteinExistence type="inferred from homology"/>
<dbReference type="GO" id="GO:0004721">
    <property type="term" value="F:phosphoprotein phosphatase activity"/>
    <property type="evidence" value="ECO:0007669"/>
    <property type="project" value="InterPro"/>
</dbReference>
<dbReference type="InterPro" id="IPR000387">
    <property type="entry name" value="Tyr_Pase_dom"/>
</dbReference>
<organism evidence="3 4">
    <name type="scientific">Sphingorhabdus pulchriflava</name>
    <dbReference type="NCBI Taxonomy" id="2292257"/>
    <lineage>
        <taxon>Bacteria</taxon>
        <taxon>Pseudomonadati</taxon>
        <taxon>Pseudomonadota</taxon>
        <taxon>Alphaproteobacteria</taxon>
        <taxon>Sphingomonadales</taxon>
        <taxon>Sphingomonadaceae</taxon>
        <taxon>Sphingorhabdus</taxon>
    </lineage>
</organism>
<dbReference type="SUPFAM" id="SSF52799">
    <property type="entry name" value="(Phosphotyrosine protein) phosphatases II"/>
    <property type="match status" value="1"/>
</dbReference>
<keyword evidence="4" id="KW-1185">Reference proteome</keyword>
<evidence type="ECO:0000256" key="1">
    <source>
        <dbReference type="ARBA" id="ARBA00009580"/>
    </source>
</evidence>
<reference evidence="4" key="1">
    <citation type="submission" date="2018-08" db="EMBL/GenBank/DDBJ databases">
        <authorList>
            <person name="Kim S.-J."/>
            <person name="Jung G.-Y."/>
        </authorList>
    </citation>
    <scope>NUCLEOTIDE SEQUENCE [LARGE SCALE GENOMIC DNA]</scope>
    <source>
        <strain evidence="4">GY_G</strain>
    </source>
</reference>
<dbReference type="InterPro" id="IPR026893">
    <property type="entry name" value="Tyr/Ser_Pase_IphP-type"/>
</dbReference>